<sequence>MPQSSSPAITALPHSSPGWPEAPYQGLWLSCDPDLSVSELPEGTEPLALFQAIRLGYFLTDRWLGRGLG</sequence>
<evidence type="ECO:0000313" key="2">
    <source>
        <dbReference type="Proteomes" id="UP000247536"/>
    </source>
</evidence>
<protein>
    <recommendedName>
        <fullName evidence="3">GNAT family N-acetyltransferase</fullName>
    </recommendedName>
</protein>
<gene>
    <name evidence="1" type="ORF">DMY87_04880</name>
</gene>
<evidence type="ECO:0008006" key="3">
    <source>
        <dbReference type="Google" id="ProtNLM"/>
    </source>
</evidence>
<organism evidence="1 2">
    <name type="scientific">Rhizobium wuzhouense</name>
    <dbReference type="NCBI Taxonomy" id="1986026"/>
    <lineage>
        <taxon>Bacteria</taxon>
        <taxon>Pseudomonadati</taxon>
        <taxon>Pseudomonadota</taxon>
        <taxon>Alphaproteobacteria</taxon>
        <taxon>Hyphomicrobiales</taxon>
        <taxon>Rhizobiaceae</taxon>
        <taxon>Rhizobium/Agrobacterium group</taxon>
        <taxon>Rhizobium</taxon>
    </lineage>
</organism>
<reference evidence="1 2" key="1">
    <citation type="submission" date="2018-06" db="EMBL/GenBank/DDBJ databases">
        <title>Rhizobium wuzhouense sp. nov., isolated from roots of Oryza officinalis.</title>
        <authorList>
            <person name="Yuan T."/>
        </authorList>
    </citation>
    <scope>NUCLEOTIDE SEQUENCE [LARGE SCALE GENOMIC DNA]</scope>
    <source>
        <strain evidence="1 2">W44</strain>
    </source>
</reference>
<name>A0ABX5NWX7_9HYPH</name>
<evidence type="ECO:0000313" key="1">
    <source>
        <dbReference type="EMBL" id="PYB77685.1"/>
    </source>
</evidence>
<dbReference type="EMBL" id="QJRY01000001">
    <property type="protein sequence ID" value="PYB77685.1"/>
    <property type="molecule type" value="Genomic_DNA"/>
</dbReference>
<dbReference type="Proteomes" id="UP000247536">
    <property type="component" value="Unassembled WGS sequence"/>
</dbReference>
<accession>A0ABX5NWX7</accession>
<comment type="caution">
    <text evidence="1">The sequence shown here is derived from an EMBL/GenBank/DDBJ whole genome shotgun (WGS) entry which is preliminary data.</text>
</comment>
<proteinExistence type="predicted"/>
<keyword evidence="2" id="KW-1185">Reference proteome</keyword>